<dbReference type="AlphaFoldDB" id="A0A327ZEH7"/>
<accession>A0A327ZEH7</accession>
<organism evidence="1 2">
    <name type="scientific">Actinoplanes lutulentus</name>
    <dbReference type="NCBI Taxonomy" id="1287878"/>
    <lineage>
        <taxon>Bacteria</taxon>
        <taxon>Bacillati</taxon>
        <taxon>Actinomycetota</taxon>
        <taxon>Actinomycetes</taxon>
        <taxon>Micromonosporales</taxon>
        <taxon>Micromonosporaceae</taxon>
        <taxon>Actinoplanes</taxon>
    </lineage>
</organism>
<keyword evidence="2" id="KW-1185">Reference proteome</keyword>
<evidence type="ECO:0000313" key="2">
    <source>
        <dbReference type="Proteomes" id="UP000249341"/>
    </source>
</evidence>
<dbReference type="RefSeq" id="WP_111648951.1">
    <property type="nucleotide sequence ID" value="NZ_JACHWI010000001.1"/>
</dbReference>
<dbReference type="EMBL" id="QLMJ01000004">
    <property type="protein sequence ID" value="RAK39750.1"/>
    <property type="molecule type" value="Genomic_DNA"/>
</dbReference>
<protein>
    <submittedName>
        <fullName evidence="1">Uncharacterized protein</fullName>
    </submittedName>
</protein>
<dbReference type="Proteomes" id="UP000249341">
    <property type="component" value="Unassembled WGS sequence"/>
</dbReference>
<comment type="caution">
    <text evidence="1">The sequence shown here is derived from an EMBL/GenBank/DDBJ whole genome shotgun (WGS) entry which is preliminary data.</text>
</comment>
<name>A0A327ZEH7_9ACTN</name>
<reference evidence="1 2" key="1">
    <citation type="submission" date="2018-06" db="EMBL/GenBank/DDBJ databases">
        <title>Genomic Encyclopedia of Type Strains, Phase III (KMG-III): the genomes of soil and plant-associated and newly described type strains.</title>
        <authorList>
            <person name="Whitman W."/>
        </authorList>
    </citation>
    <scope>NUCLEOTIDE SEQUENCE [LARGE SCALE GENOMIC DNA]</scope>
    <source>
        <strain evidence="1 2">CGMCC 4.7090</strain>
    </source>
</reference>
<proteinExistence type="predicted"/>
<sequence length="91" mass="9941">MVADGAERAQYTVTLVVDAPQDLPGYEAQFEPEGGIVRMKPGDRITVIMAGPSPPEILVHPYPGGLSIWRCMNVKKVTVTDKDGRRVDGLY</sequence>
<evidence type="ECO:0000313" key="1">
    <source>
        <dbReference type="EMBL" id="RAK39750.1"/>
    </source>
</evidence>
<gene>
    <name evidence="1" type="ORF">B0I29_104288</name>
</gene>